<evidence type="ECO:0000256" key="4">
    <source>
        <dbReference type="ARBA" id="ARBA00022692"/>
    </source>
</evidence>
<protein>
    <submittedName>
        <fullName evidence="9">Mg2+ transporter-C (MgtC) family protein</fullName>
    </submittedName>
</protein>
<evidence type="ECO:0000313" key="9">
    <source>
        <dbReference type="EMBL" id="MBP2317887.1"/>
    </source>
</evidence>
<keyword evidence="5 7" id="KW-1133">Transmembrane helix</keyword>
<evidence type="ECO:0000256" key="2">
    <source>
        <dbReference type="ARBA" id="ARBA00009298"/>
    </source>
</evidence>
<evidence type="ECO:0000256" key="1">
    <source>
        <dbReference type="ARBA" id="ARBA00004651"/>
    </source>
</evidence>
<name>A0ABS4T0A9_9MICC</name>
<evidence type="ECO:0000256" key="7">
    <source>
        <dbReference type="SAM" id="Phobius"/>
    </source>
</evidence>
<keyword evidence="4 7" id="KW-0812">Transmembrane</keyword>
<evidence type="ECO:0000313" key="10">
    <source>
        <dbReference type="Proteomes" id="UP001519331"/>
    </source>
</evidence>
<dbReference type="Proteomes" id="UP001519331">
    <property type="component" value="Unassembled WGS sequence"/>
</dbReference>
<dbReference type="EMBL" id="JAGINX010000001">
    <property type="protein sequence ID" value="MBP2317887.1"/>
    <property type="molecule type" value="Genomic_DNA"/>
</dbReference>
<keyword evidence="10" id="KW-1185">Reference proteome</keyword>
<reference evidence="9 10" key="1">
    <citation type="submission" date="2021-03" db="EMBL/GenBank/DDBJ databases">
        <title>Sequencing the genomes of 1000 actinobacteria strains.</title>
        <authorList>
            <person name="Klenk H.-P."/>
        </authorList>
    </citation>
    <scope>NUCLEOTIDE SEQUENCE [LARGE SCALE GENOMIC DNA]</scope>
    <source>
        <strain evidence="9 10">DSM 12544</strain>
    </source>
</reference>
<comment type="caution">
    <text evidence="9">The sequence shown here is derived from an EMBL/GenBank/DDBJ whole genome shotgun (WGS) entry which is preliminary data.</text>
</comment>
<keyword evidence="6 7" id="KW-0472">Membrane</keyword>
<proteinExistence type="inferred from homology"/>
<evidence type="ECO:0000256" key="6">
    <source>
        <dbReference type="ARBA" id="ARBA00023136"/>
    </source>
</evidence>
<dbReference type="PRINTS" id="PR01837">
    <property type="entry name" value="MGTCSAPBPROT"/>
</dbReference>
<feature type="domain" description="MgtC/SapB/SrpB/YhiD N-terminal" evidence="8">
    <location>
        <begin position="74"/>
        <end position="202"/>
    </location>
</feature>
<evidence type="ECO:0000256" key="5">
    <source>
        <dbReference type="ARBA" id="ARBA00022989"/>
    </source>
</evidence>
<dbReference type="Pfam" id="PF02308">
    <property type="entry name" value="MgtC"/>
    <property type="match status" value="1"/>
</dbReference>
<feature type="transmembrane region" description="Helical" evidence="7">
    <location>
        <begin position="99"/>
        <end position="121"/>
    </location>
</feature>
<comment type="similarity">
    <text evidence="2">Belongs to the MgtC/SapB family.</text>
</comment>
<evidence type="ECO:0000256" key="3">
    <source>
        <dbReference type="ARBA" id="ARBA00022475"/>
    </source>
</evidence>
<organism evidence="9 10">
    <name type="scientific">Nesterenkonia lacusekhoensis</name>
    <dbReference type="NCBI Taxonomy" id="150832"/>
    <lineage>
        <taxon>Bacteria</taxon>
        <taxon>Bacillati</taxon>
        <taxon>Actinomycetota</taxon>
        <taxon>Actinomycetes</taxon>
        <taxon>Micrococcales</taxon>
        <taxon>Micrococcaceae</taxon>
        <taxon>Nesterenkonia</taxon>
    </lineage>
</organism>
<feature type="transmembrane region" description="Helical" evidence="7">
    <location>
        <begin position="67"/>
        <end position="87"/>
    </location>
</feature>
<feature type="transmembrane region" description="Helical" evidence="7">
    <location>
        <begin position="181"/>
        <end position="201"/>
    </location>
</feature>
<feature type="transmembrane region" description="Helical" evidence="7">
    <location>
        <begin position="133"/>
        <end position="151"/>
    </location>
</feature>
<keyword evidence="3" id="KW-1003">Cell membrane</keyword>
<accession>A0ABS4T0A9</accession>
<dbReference type="PANTHER" id="PTHR33778">
    <property type="entry name" value="PROTEIN MGTC"/>
    <property type="match status" value="1"/>
</dbReference>
<comment type="subcellular location">
    <subcellularLocation>
        <location evidence="1">Cell membrane</location>
        <topology evidence="1">Multi-pass membrane protein</topology>
    </subcellularLocation>
</comment>
<feature type="transmembrane region" description="Helical" evidence="7">
    <location>
        <begin position="158"/>
        <end position="175"/>
    </location>
</feature>
<dbReference type="InterPro" id="IPR003416">
    <property type="entry name" value="MgtC/SapB/SrpB/YhiD_fam"/>
</dbReference>
<dbReference type="RefSeq" id="WP_245324127.1">
    <property type="nucleotide sequence ID" value="NZ_JAGINX010000001.1"/>
</dbReference>
<gene>
    <name evidence="9" type="ORF">JOF45_000906</name>
</gene>
<sequence length="292" mass="31283">MTAVTGLPVRVYWGRRRGGSAPHLLGLFFRKLTGDGRVDAVAQKCIAQAVSRVISGIMEIELLPDTFVTEAVLLVCAFILSAVIGVEREVRQKSAGARTHILVGLGTALFTLVSAYGFSHLLGDDVVLDPSRIAAQIVSGIGFIGAGVIFVRQNIVSGLTTAASIWVTASVGMACGAGMPLIAALTVVLYLLAVTVVSSLARSLPRHGRSSLYSVRYVDGRGVLRDILRTASEQGYEAALSHTKRIESEAGDAVEASMRFTRLQRRPDEDLVRRLSELDGVLEIRAVEETHD</sequence>
<evidence type="ECO:0000259" key="8">
    <source>
        <dbReference type="Pfam" id="PF02308"/>
    </source>
</evidence>
<dbReference type="InterPro" id="IPR049177">
    <property type="entry name" value="MgtC_SapB_SrpB_YhiD_N"/>
</dbReference>
<dbReference type="PANTHER" id="PTHR33778:SF1">
    <property type="entry name" value="MAGNESIUM TRANSPORTER YHID-RELATED"/>
    <property type="match status" value="1"/>
</dbReference>